<dbReference type="AlphaFoldDB" id="A0A9X6RNH9"/>
<keyword evidence="6" id="KW-1185">Reference proteome</keyword>
<dbReference type="PROSITE" id="PS51162">
    <property type="entry name" value="THYROGLOBULIN_1_2"/>
    <property type="match status" value="1"/>
</dbReference>
<keyword evidence="3" id="KW-0732">Signal</keyword>
<organism evidence="5 6">
    <name type="scientific">Hypsibius exemplaris</name>
    <name type="common">Freshwater tardigrade</name>
    <dbReference type="NCBI Taxonomy" id="2072580"/>
    <lineage>
        <taxon>Eukaryota</taxon>
        <taxon>Metazoa</taxon>
        <taxon>Ecdysozoa</taxon>
        <taxon>Tardigrada</taxon>
        <taxon>Eutardigrada</taxon>
        <taxon>Parachela</taxon>
        <taxon>Hypsibioidea</taxon>
        <taxon>Hypsibiidae</taxon>
        <taxon>Hypsibius</taxon>
    </lineage>
</organism>
<reference evidence="6" key="1">
    <citation type="submission" date="2017-01" db="EMBL/GenBank/DDBJ databases">
        <title>Comparative genomics of anhydrobiosis in the tardigrade Hypsibius dujardini.</title>
        <authorList>
            <person name="Yoshida Y."/>
            <person name="Koutsovoulos G."/>
            <person name="Laetsch D."/>
            <person name="Stevens L."/>
            <person name="Kumar S."/>
            <person name="Horikawa D."/>
            <person name="Ishino K."/>
            <person name="Komine S."/>
            <person name="Tomita M."/>
            <person name="Blaxter M."/>
            <person name="Arakawa K."/>
        </authorList>
    </citation>
    <scope>NUCLEOTIDE SEQUENCE [LARGE SCALE GENOMIC DNA]</scope>
    <source>
        <strain evidence="6">Z151</strain>
    </source>
</reference>
<comment type="caution">
    <text evidence="5">The sequence shown here is derived from an EMBL/GenBank/DDBJ whole genome shotgun (WGS) entry which is preliminary data.</text>
</comment>
<comment type="caution">
    <text evidence="2">Lacks conserved residue(s) required for the propagation of feature annotation.</text>
</comment>
<keyword evidence="1" id="KW-1015">Disulfide bond</keyword>
<name>A0A9X6RNH9_HYPEX</name>
<evidence type="ECO:0000256" key="2">
    <source>
        <dbReference type="PROSITE-ProRule" id="PRU00500"/>
    </source>
</evidence>
<evidence type="ECO:0000259" key="4">
    <source>
        <dbReference type="PROSITE" id="PS51162"/>
    </source>
</evidence>
<dbReference type="SUPFAM" id="SSF57610">
    <property type="entry name" value="Thyroglobulin type-1 domain"/>
    <property type="match status" value="1"/>
</dbReference>
<dbReference type="InterPro" id="IPR036857">
    <property type="entry name" value="Thyroglobulin_1_sf"/>
</dbReference>
<accession>A0A9X6RNH9</accession>
<evidence type="ECO:0000256" key="3">
    <source>
        <dbReference type="SAM" id="SignalP"/>
    </source>
</evidence>
<evidence type="ECO:0000313" key="5">
    <source>
        <dbReference type="EMBL" id="OWA54574.1"/>
    </source>
</evidence>
<dbReference type="Pfam" id="PF00086">
    <property type="entry name" value="Thyroglobulin_1"/>
    <property type="match status" value="1"/>
</dbReference>
<evidence type="ECO:0000313" key="6">
    <source>
        <dbReference type="Proteomes" id="UP000192578"/>
    </source>
</evidence>
<dbReference type="Proteomes" id="UP000192578">
    <property type="component" value="Unassembled WGS sequence"/>
</dbReference>
<proteinExistence type="predicted"/>
<gene>
    <name evidence="5" type="ORF">BV898_18974</name>
</gene>
<evidence type="ECO:0000256" key="1">
    <source>
        <dbReference type="ARBA" id="ARBA00023157"/>
    </source>
</evidence>
<feature type="signal peptide" evidence="3">
    <location>
        <begin position="1"/>
        <end position="22"/>
    </location>
</feature>
<sequence length="221" mass="24748">MICPPGLFLGTVLGILLSSSFGQNLLRENSCVEYRSISLSPFNASVFSKVVLNGGPGSLRTIEVPSQSTWIPKATNDDMYDTRQRRQNNEKFCVLPTTGEIVFDPIKTNHLDNSTEILCDCFVERRLIRTDRHKDDIVPRCDNKTGHFKALQFYSNGKAQCVDEVTGEPILGPFFYNGTSDKPEECVRAEEAPMFVSSVRGRLNKDSKYGLSNDYFGTNIT</sequence>
<dbReference type="Gene3D" id="4.10.800.10">
    <property type="entry name" value="Thyroglobulin type-1"/>
    <property type="match status" value="1"/>
</dbReference>
<feature type="chain" id="PRO_5040896647" description="Thyroglobulin type-1 domain-containing protein" evidence="3">
    <location>
        <begin position="23"/>
        <end position="221"/>
    </location>
</feature>
<dbReference type="EMBL" id="MTYJ01000425">
    <property type="protein sequence ID" value="OWA54574.1"/>
    <property type="molecule type" value="Genomic_DNA"/>
</dbReference>
<protein>
    <recommendedName>
        <fullName evidence="4">Thyroglobulin type-1 domain-containing protein</fullName>
    </recommendedName>
</protein>
<dbReference type="InterPro" id="IPR000716">
    <property type="entry name" value="Thyroglobulin_1"/>
</dbReference>
<feature type="domain" description="Thyroglobulin type-1" evidence="4">
    <location>
        <begin position="118"/>
        <end position="186"/>
    </location>
</feature>